<evidence type="ECO:0000313" key="3">
    <source>
        <dbReference type="Proteomes" id="UP000186559"/>
    </source>
</evidence>
<accession>A0A1U7D976</accession>
<dbReference type="STRING" id="1229727.Ga0080559_TMP3887"/>
<protein>
    <submittedName>
        <fullName evidence="2">Uncharacterized protein</fullName>
    </submittedName>
</protein>
<evidence type="ECO:0000313" key="2">
    <source>
        <dbReference type="EMBL" id="APX24683.1"/>
    </source>
</evidence>
<name>A0A1U7D976_9RHOB</name>
<dbReference type="KEGG" id="tpro:Ga0080559_TMP3887"/>
<reference evidence="2 3" key="1">
    <citation type="submission" date="2016-03" db="EMBL/GenBank/DDBJ databases">
        <title>Deep-sea bacteria in the southern Pacific.</title>
        <authorList>
            <person name="Tang K."/>
        </authorList>
    </citation>
    <scope>NUCLEOTIDE SEQUENCE [LARGE SCALE GENOMIC DNA]</scope>
    <source>
        <strain evidence="2 3">JLT2016</strain>
    </source>
</reference>
<gene>
    <name evidence="2" type="ORF">Ga0080559_TMP3887</name>
</gene>
<evidence type="ECO:0000256" key="1">
    <source>
        <dbReference type="SAM" id="MobiDB-lite"/>
    </source>
</evidence>
<dbReference type="Proteomes" id="UP000186559">
    <property type="component" value="Chromosome"/>
</dbReference>
<keyword evidence="3" id="KW-1185">Reference proteome</keyword>
<dbReference type="AlphaFoldDB" id="A0A1U7D976"/>
<dbReference type="EMBL" id="CP014796">
    <property type="protein sequence ID" value="APX24683.1"/>
    <property type="molecule type" value="Genomic_DNA"/>
</dbReference>
<sequence length="52" mass="5693">MPISTSLTPAPLPCPGHTETPAWDNSRAGVQIPGRRRKRRPEPRPQAEPLPA</sequence>
<feature type="region of interest" description="Disordered" evidence="1">
    <location>
        <begin position="1"/>
        <end position="52"/>
    </location>
</feature>
<proteinExistence type="predicted"/>
<organism evidence="2 3">
    <name type="scientific">Salipiger profundus</name>
    <dbReference type="NCBI Taxonomy" id="1229727"/>
    <lineage>
        <taxon>Bacteria</taxon>
        <taxon>Pseudomonadati</taxon>
        <taxon>Pseudomonadota</taxon>
        <taxon>Alphaproteobacteria</taxon>
        <taxon>Rhodobacterales</taxon>
        <taxon>Roseobacteraceae</taxon>
        <taxon>Salipiger</taxon>
    </lineage>
</organism>